<feature type="compositionally biased region" description="Basic and acidic residues" evidence="1">
    <location>
        <begin position="431"/>
        <end position="444"/>
    </location>
</feature>
<feature type="compositionally biased region" description="Polar residues" evidence="1">
    <location>
        <begin position="534"/>
        <end position="562"/>
    </location>
</feature>
<dbReference type="AlphaFoldDB" id="A0AAN8X425"/>
<feature type="compositionally biased region" description="Basic and acidic residues" evidence="1">
    <location>
        <begin position="1104"/>
        <end position="1127"/>
    </location>
</feature>
<protein>
    <submittedName>
        <fullName evidence="2">Uncharacterized protein</fullName>
    </submittedName>
</protein>
<feature type="compositionally biased region" description="Basic and acidic residues" evidence="1">
    <location>
        <begin position="282"/>
        <end position="292"/>
    </location>
</feature>
<feature type="compositionally biased region" description="Low complexity" evidence="1">
    <location>
        <begin position="761"/>
        <end position="773"/>
    </location>
</feature>
<feature type="compositionally biased region" description="Pro residues" evidence="1">
    <location>
        <begin position="127"/>
        <end position="137"/>
    </location>
</feature>
<evidence type="ECO:0000256" key="1">
    <source>
        <dbReference type="SAM" id="MobiDB-lite"/>
    </source>
</evidence>
<feature type="region of interest" description="Disordered" evidence="1">
    <location>
        <begin position="712"/>
        <end position="781"/>
    </location>
</feature>
<dbReference type="Proteomes" id="UP001381693">
    <property type="component" value="Unassembled WGS sequence"/>
</dbReference>
<comment type="caution">
    <text evidence="2">The sequence shown here is derived from an EMBL/GenBank/DDBJ whole genome shotgun (WGS) entry which is preliminary data.</text>
</comment>
<feature type="region of interest" description="Disordered" evidence="1">
    <location>
        <begin position="243"/>
        <end position="365"/>
    </location>
</feature>
<name>A0AAN8X425_HALRR</name>
<gene>
    <name evidence="2" type="ORF">SK128_013602</name>
</gene>
<feature type="non-terminal residue" evidence="2">
    <location>
        <position position="1"/>
    </location>
</feature>
<accession>A0AAN8X425</accession>
<evidence type="ECO:0000313" key="3">
    <source>
        <dbReference type="Proteomes" id="UP001381693"/>
    </source>
</evidence>
<feature type="compositionally biased region" description="Polar residues" evidence="1">
    <location>
        <begin position="307"/>
        <end position="316"/>
    </location>
</feature>
<feature type="compositionally biased region" description="Basic and acidic residues" evidence="1">
    <location>
        <begin position="920"/>
        <end position="929"/>
    </location>
</feature>
<feature type="compositionally biased region" description="Polar residues" evidence="1">
    <location>
        <begin position="850"/>
        <end position="912"/>
    </location>
</feature>
<feature type="compositionally biased region" description="Basic and acidic residues" evidence="1">
    <location>
        <begin position="1023"/>
        <end position="1044"/>
    </location>
</feature>
<reference evidence="2 3" key="1">
    <citation type="submission" date="2023-11" db="EMBL/GenBank/DDBJ databases">
        <title>Halocaridina rubra genome assembly.</title>
        <authorList>
            <person name="Smith C."/>
        </authorList>
    </citation>
    <scope>NUCLEOTIDE SEQUENCE [LARGE SCALE GENOMIC DNA]</scope>
    <source>
        <strain evidence="2">EP-1</strain>
        <tissue evidence="2">Whole</tissue>
    </source>
</reference>
<feature type="compositionally biased region" description="Basic and acidic residues" evidence="1">
    <location>
        <begin position="332"/>
        <end position="343"/>
    </location>
</feature>
<feature type="compositionally biased region" description="Basic and acidic residues" evidence="1">
    <location>
        <begin position="728"/>
        <end position="744"/>
    </location>
</feature>
<feature type="region of interest" description="Disordered" evidence="1">
    <location>
        <begin position="378"/>
        <end position="581"/>
    </location>
</feature>
<feature type="compositionally biased region" description="Acidic residues" evidence="1">
    <location>
        <begin position="965"/>
        <end position="976"/>
    </location>
</feature>
<feature type="compositionally biased region" description="Polar residues" evidence="1">
    <location>
        <begin position="381"/>
        <end position="399"/>
    </location>
</feature>
<feature type="compositionally biased region" description="Polar residues" evidence="1">
    <location>
        <begin position="1056"/>
        <end position="1067"/>
    </location>
</feature>
<feature type="compositionally biased region" description="Basic and acidic residues" evidence="1">
    <location>
        <begin position="1164"/>
        <end position="1183"/>
    </location>
</feature>
<feature type="region of interest" description="Disordered" evidence="1">
    <location>
        <begin position="628"/>
        <end position="648"/>
    </location>
</feature>
<feature type="compositionally biased region" description="Polar residues" evidence="1">
    <location>
        <begin position="1083"/>
        <end position="1102"/>
    </location>
</feature>
<organism evidence="2 3">
    <name type="scientific">Halocaridina rubra</name>
    <name type="common">Hawaiian red shrimp</name>
    <dbReference type="NCBI Taxonomy" id="373956"/>
    <lineage>
        <taxon>Eukaryota</taxon>
        <taxon>Metazoa</taxon>
        <taxon>Ecdysozoa</taxon>
        <taxon>Arthropoda</taxon>
        <taxon>Crustacea</taxon>
        <taxon>Multicrustacea</taxon>
        <taxon>Malacostraca</taxon>
        <taxon>Eumalacostraca</taxon>
        <taxon>Eucarida</taxon>
        <taxon>Decapoda</taxon>
        <taxon>Pleocyemata</taxon>
        <taxon>Caridea</taxon>
        <taxon>Atyoidea</taxon>
        <taxon>Atyidae</taxon>
        <taxon>Halocaridina</taxon>
    </lineage>
</organism>
<feature type="compositionally biased region" description="Polar residues" evidence="1">
    <location>
        <begin position="630"/>
        <end position="648"/>
    </location>
</feature>
<keyword evidence="3" id="KW-1185">Reference proteome</keyword>
<dbReference type="EMBL" id="JAXCGZ010009079">
    <property type="protein sequence ID" value="KAK7077367.1"/>
    <property type="molecule type" value="Genomic_DNA"/>
</dbReference>
<feature type="region of interest" description="Disordered" evidence="1">
    <location>
        <begin position="122"/>
        <end position="147"/>
    </location>
</feature>
<sequence>SSFYPSSGPGGKDSMKYKYHPNYNQLPLYEGPSTTSSSHIVSRYVPMEDNLKGSPIPRYKHHYGYDPSQIMMRDHPYDSPDSYMNTYPPKDRYRLMPNVAESPLLKNEDLSGSLRNMENILNTAAHEPPPPPQPTPAPRSRSRYDRYHDTRRHTQAVTTTSVEFMRQLQWTDAKTDRQVNLELNLKRYSPQNAQEHRQLVQEAQPTHSYYESSNVLVSQAGYITITQDTVPVKTIGLQQEDRKKLRRGSSVKSALNTMSKMIPSIDIMGKRSRSHSLPSRPMNEDEPRRKDYQATTLGRRKEKKRNSLMSTMSGFIQKTRRRGSSLSLRSLSDSEHEHSDEVNRPVPRRTIWDDDSDNSSLLSDSTTAADSLFPTMKQTKKYSSTSNSKENIATSGNIIEQTTKTEEPQTDTTEDTLSMFDPESLFQTVGELKRSDSREKETENKQSSSTRVGGRREFAVSRALGKYRQRHSSSAHSDDQSGSEEATRASSSGSDSGSRPPSNHQILSPLPPSESQSQPLSDRPPVGPGAPLSSDPSDQDITPQKDNATSSELQQVNNNISELTKETELPEQNPDIQLGYPYYKDANIPPNVNFPLSGQATLPAGGSCPPAPTYNAPQLPRDAPPFPGHAQQSFPQFSQHPAPLQTSSPTSAVNYYDANFPGNIAYLQQKNGEAPAPKKESAEAPVSPGFVVPAAAAALLQQAINKNIDISVSGEAGDSDTSVSGIVRGRDSRRSPPDVIRDRLAPPPPKTITEEDDNRSVRSFRLSRGSSRRQSTEDSIDSDDEWYRYELRKLERMEADQWREPELEDCYPMQPDDHVRNCMNVVLCELQGRVQALEPHVPETERSYGSLPSQASHYESSSLSRTSQDGYDDTLSSIKSNESAFFSGTGDSRQSSLRYSESQDTQASQESAIFSLCSGDGRREQRGLPEETIPPTKPAPTQVIVRARADSDDEGSSGETSGPDSPEEELEEEDDERSTPTVTAKLQTKKEPPAVQRRILPVPPVETTKPLQKEEFQQVLPEKSIEESAEKTPDLASEREKATCDDSSLSLLPDVPSQSAQPHTGINQPDIPSEGSLEGPIESSETSPQKDVVIISNSVQESSDVEKPDDTTVKEGTSDTSESKPEITAEGDGEQGTSEGLKATPAKLKGRQGGPGSKWKLVKALKEKKEEQKASEKDDDAKN</sequence>
<evidence type="ECO:0000313" key="2">
    <source>
        <dbReference type="EMBL" id="KAK7077367.1"/>
    </source>
</evidence>
<feature type="compositionally biased region" description="Polar residues" evidence="1">
    <location>
        <begin position="250"/>
        <end position="259"/>
    </location>
</feature>
<feature type="region of interest" description="Disordered" evidence="1">
    <location>
        <begin position="841"/>
        <end position="1183"/>
    </location>
</feature>
<feature type="compositionally biased region" description="Low complexity" evidence="1">
    <location>
        <begin position="490"/>
        <end position="521"/>
    </location>
</feature>
<feature type="compositionally biased region" description="Low complexity" evidence="1">
    <location>
        <begin position="1045"/>
        <end position="1054"/>
    </location>
</feature>
<proteinExistence type="predicted"/>